<keyword evidence="5 9" id="KW-0547">Nucleotide-binding</keyword>
<keyword evidence="6 9" id="KW-0418">Kinase</keyword>
<dbReference type="PRINTS" id="PR00474">
    <property type="entry name" value="GLU5KINASE"/>
</dbReference>
<dbReference type="EMBL" id="JAGVRK010000001">
    <property type="protein sequence ID" value="MBS2968362.1"/>
    <property type="molecule type" value="Genomic_DNA"/>
</dbReference>
<evidence type="ECO:0000256" key="4">
    <source>
        <dbReference type="ARBA" id="ARBA00022679"/>
    </source>
</evidence>
<keyword evidence="3 9" id="KW-0028">Amino-acid biosynthesis</keyword>
<comment type="similarity">
    <text evidence="9">Belongs to the acetylglutamate kinase family. ArgB subfamily.</text>
</comment>
<dbReference type="PANTHER" id="PTHR23342">
    <property type="entry name" value="N-ACETYLGLUTAMATE SYNTHASE"/>
    <property type="match status" value="1"/>
</dbReference>
<comment type="caution">
    <text evidence="11">The sequence shown here is derived from an EMBL/GenBank/DDBJ whole genome shotgun (WGS) entry which is preliminary data.</text>
</comment>
<dbReference type="PANTHER" id="PTHR23342:SF0">
    <property type="entry name" value="N-ACETYLGLUTAMATE SYNTHASE, MITOCHONDRIAL"/>
    <property type="match status" value="1"/>
</dbReference>
<feature type="binding site" evidence="9">
    <location>
        <position position="63"/>
    </location>
    <ligand>
        <name>substrate</name>
    </ligand>
</feature>
<dbReference type="CDD" id="cd04238">
    <property type="entry name" value="AAK_NAGK-like"/>
    <property type="match status" value="1"/>
</dbReference>
<comment type="pathway">
    <text evidence="1 9">Amino-acid biosynthesis; L-arginine biosynthesis; N(2)-acetyl-L-ornithine from L-glutamate: step 2/4.</text>
</comment>
<dbReference type="InterPro" id="IPR001048">
    <property type="entry name" value="Asp/Glu/Uridylate_kinase"/>
</dbReference>
<keyword evidence="4 9" id="KW-0808">Transferase</keyword>
<dbReference type="EC" id="2.7.2.8" evidence="9"/>
<comment type="function">
    <text evidence="9">Catalyzes the ATP-dependent phosphorylation of N-acetyl-L-glutamate.</text>
</comment>
<evidence type="ECO:0000313" key="12">
    <source>
        <dbReference type="Proteomes" id="UP000682403"/>
    </source>
</evidence>
<dbReference type="HAMAP" id="MF_00082">
    <property type="entry name" value="ArgB"/>
    <property type="match status" value="1"/>
</dbReference>
<dbReference type="InterPro" id="IPR004662">
    <property type="entry name" value="AcgluKinase_fam"/>
</dbReference>
<sequence length="259" mass="27592">MSRVVVIKCGGSIISELSESFFSSIHSLKHSGWNVVLVHGGGPDITNTLKLMKIQTEFKNGQRKTTKEVLNVVQMILAGKLNKQLAGECQRRGLSAVGLSGQDAGLLTARLLNEELLGFVGEIEKVNTDVLELLLKQDYIPVIAPIGVTEAFETLNVNADTAAAAIAQALNADKLLFVTDVDGILNNGELICETDPAEIEGCIKRGIISGGMIPKTEAAINSLSGTLKEVMIVNGKKAFLKDNEFFGTKICPNKEAAAG</sequence>
<reference evidence="11 12" key="1">
    <citation type="submission" date="2021-04" db="EMBL/GenBank/DDBJ databases">
        <title>Metabacillus sp. strain KIGAM252 whole genome sequence.</title>
        <authorList>
            <person name="Seo M.-J."/>
            <person name="Cho E.-S."/>
            <person name="Hwang C.Y."/>
            <person name="Yoon D.J."/>
        </authorList>
    </citation>
    <scope>NUCLEOTIDE SEQUENCE [LARGE SCALE GENOMIC DNA]</scope>
    <source>
        <strain evidence="11 12">KIGAM252</strain>
    </source>
</reference>
<evidence type="ECO:0000256" key="3">
    <source>
        <dbReference type="ARBA" id="ARBA00022605"/>
    </source>
</evidence>
<evidence type="ECO:0000256" key="5">
    <source>
        <dbReference type="ARBA" id="ARBA00022741"/>
    </source>
</evidence>
<dbReference type="RefSeq" id="WP_211557100.1">
    <property type="nucleotide sequence ID" value="NZ_JAGVRK010000001.1"/>
</dbReference>
<keyword evidence="9" id="KW-0963">Cytoplasm</keyword>
<dbReference type="GO" id="GO:0003991">
    <property type="term" value="F:acetylglutamate kinase activity"/>
    <property type="evidence" value="ECO:0007669"/>
    <property type="project" value="UniProtKB-EC"/>
</dbReference>
<protein>
    <recommendedName>
        <fullName evidence="9">Acetylglutamate kinase</fullName>
        <ecNumber evidence="9">2.7.2.8</ecNumber>
    </recommendedName>
    <alternativeName>
        <fullName evidence="9">N-acetyl-L-glutamate 5-phosphotransferase</fullName>
    </alternativeName>
    <alternativeName>
        <fullName evidence="9">NAG kinase</fullName>
        <shortName evidence="9">NAGK</shortName>
    </alternativeName>
</protein>
<feature type="site" description="Transition state stabilizer" evidence="9">
    <location>
        <position position="215"/>
    </location>
</feature>
<keyword evidence="7 9" id="KW-0067">ATP-binding</keyword>
<accession>A0ABS5LCA7</accession>
<feature type="binding site" evidence="9">
    <location>
        <position position="156"/>
    </location>
    <ligand>
        <name>substrate</name>
    </ligand>
</feature>
<dbReference type="PIRSF" id="PIRSF000728">
    <property type="entry name" value="NAGK"/>
    <property type="match status" value="1"/>
</dbReference>
<dbReference type="InterPro" id="IPR036393">
    <property type="entry name" value="AceGlu_kinase-like_sf"/>
</dbReference>
<dbReference type="NCBIfam" id="TIGR00761">
    <property type="entry name" value="argB"/>
    <property type="match status" value="1"/>
</dbReference>
<dbReference type="Proteomes" id="UP000682403">
    <property type="component" value="Unassembled WGS sequence"/>
</dbReference>
<dbReference type="SUPFAM" id="SSF53633">
    <property type="entry name" value="Carbamate kinase-like"/>
    <property type="match status" value="1"/>
</dbReference>
<evidence type="ECO:0000256" key="2">
    <source>
        <dbReference type="ARBA" id="ARBA00022571"/>
    </source>
</evidence>
<gene>
    <name evidence="9 11" type="primary">argB</name>
    <name evidence="11" type="ORF">J9317_06265</name>
</gene>
<dbReference type="Pfam" id="PF00696">
    <property type="entry name" value="AA_kinase"/>
    <property type="match status" value="1"/>
</dbReference>
<dbReference type="Gene3D" id="3.40.1160.10">
    <property type="entry name" value="Acetylglutamate kinase-like"/>
    <property type="match status" value="1"/>
</dbReference>
<name>A0ABS5LCA7_9BACI</name>
<proteinExistence type="inferred from homology"/>
<evidence type="ECO:0000256" key="8">
    <source>
        <dbReference type="ARBA" id="ARBA00048141"/>
    </source>
</evidence>
<feature type="domain" description="Aspartate/glutamate/uridylate kinase" evidence="10">
    <location>
        <begin position="4"/>
        <end position="234"/>
    </location>
</feature>
<organism evidence="11 12">
    <name type="scientific">Metabacillus flavus</name>
    <dbReference type="NCBI Taxonomy" id="2823519"/>
    <lineage>
        <taxon>Bacteria</taxon>
        <taxon>Bacillati</taxon>
        <taxon>Bacillota</taxon>
        <taxon>Bacilli</taxon>
        <taxon>Bacillales</taxon>
        <taxon>Bacillaceae</taxon>
        <taxon>Metabacillus</taxon>
    </lineage>
</organism>
<comment type="subcellular location">
    <subcellularLocation>
        <location evidence="9">Cytoplasm</location>
    </subcellularLocation>
</comment>
<keyword evidence="2 9" id="KW-0055">Arginine biosynthesis</keyword>
<evidence type="ECO:0000256" key="9">
    <source>
        <dbReference type="HAMAP-Rule" id="MF_00082"/>
    </source>
</evidence>
<evidence type="ECO:0000259" key="10">
    <source>
        <dbReference type="Pfam" id="PF00696"/>
    </source>
</evidence>
<evidence type="ECO:0000256" key="6">
    <source>
        <dbReference type="ARBA" id="ARBA00022777"/>
    </source>
</evidence>
<comment type="catalytic activity">
    <reaction evidence="8 9">
        <text>N-acetyl-L-glutamate + ATP = N-acetyl-L-glutamyl 5-phosphate + ADP</text>
        <dbReference type="Rhea" id="RHEA:14629"/>
        <dbReference type="ChEBI" id="CHEBI:30616"/>
        <dbReference type="ChEBI" id="CHEBI:44337"/>
        <dbReference type="ChEBI" id="CHEBI:57936"/>
        <dbReference type="ChEBI" id="CHEBI:456216"/>
        <dbReference type="EC" id="2.7.2.8"/>
    </reaction>
</comment>
<dbReference type="InterPro" id="IPR037528">
    <property type="entry name" value="ArgB"/>
</dbReference>
<evidence type="ECO:0000256" key="1">
    <source>
        <dbReference type="ARBA" id="ARBA00004828"/>
    </source>
</evidence>
<feature type="binding site" evidence="9">
    <location>
        <begin position="41"/>
        <end position="42"/>
    </location>
    <ligand>
        <name>substrate</name>
    </ligand>
</feature>
<evidence type="ECO:0000313" key="11">
    <source>
        <dbReference type="EMBL" id="MBS2968362.1"/>
    </source>
</evidence>
<keyword evidence="12" id="KW-1185">Reference proteome</keyword>
<evidence type="ECO:0000256" key="7">
    <source>
        <dbReference type="ARBA" id="ARBA00022840"/>
    </source>
</evidence>
<feature type="site" description="Transition state stabilizer" evidence="9">
    <location>
        <position position="8"/>
    </location>
</feature>
<dbReference type="InterPro" id="IPR001057">
    <property type="entry name" value="Glu/AcGlu_kinase"/>
</dbReference>